<feature type="signal peptide" evidence="1">
    <location>
        <begin position="1"/>
        <end position="27"/>
    </location>
</feature>
<keyword evidence="3" id="KW-1185">Reference proteome</keyword>
<dbReference type="RefSeq" id="WP_274338500.1">
    <property type="nucleotide sequence ID" value="NZ_CP118108.1"/>
</dbReference>
<evidence type="ECO:0000256" key="1">
    <source>
        <dbReference type="SAM" id="SignalP"/>
    </source>
</evidence>
<evidence type="ECO:0000313" key="2">
    <source>
        <dbReference type="EMBL" id="WDI02387.1"/>
    </source>
</evidence>
<dbReference type="Proteomes" id="UP001221519">
    <property type="component" value="Chromosome"/>
</dbReference>
<reference evidence="2 3" key="1">
    <citation type="submission" date="2023-02" db="EMBL/GenBank/DDBJ databases">
        <title>Pathogen: clinical or host-associated sample.</title>
        <authorList>
            <person name="Hergert J."/>
            <person name="Casey R."/>
            <person name="Wagner J."/>
            <person name="Young E.L."/>
            <person name="Oakeson K.F."/>
        </authorList>
    </citation>
    <scope>NUCLEOTIDE SEQUENCE [LARGE SCALE GENOMIC DNA]</scope>
    <source>
        <strain evidence="2 3">2022CK-00829</strain>
    </source>
</reference>
<feature type="chain" id="PRO_5045229590" evidence="1">
    <location>
        <begin position="28"/>
        <end position="435"/>
    </location>
</feature>
<proteinExistence type="predicted"/>
<protein>
    <submittedName>
        <fullName evidence="2">Uncharacterized protein</fullName>
    </submittedName>
</protein>
<keyword evidence="1" id="KW-0732">Signal</keyword>
<dbReference type="EMBL" id="CP118108">
    <property type="protein sequence ID" value="WDI02387.1"/>
    <property type="molecule type" value="Genomic_DNA"/>
</dbReference>
<sequence length="435" mass="49532">MKRFYWKSMLFILLTFTLLPLGGIANASSAAAEKSNYYFVYNSSRVDAKDLAAIKQYTTKFKGTNNVLFDAKNYKEATKLLDALKAQQKKIGGKVAGVQIFGVANDVPSFSYVHKVQAMAPTERWNGVEFNDSETFVTDFFYSTFKNDSKYLNSDIAVFDIFEKNTPLTLIPEWPVSRLPLTKGEIAGYVNRYDAYRKQIEGKSVPTVVLSVPTNIQDNLAQNDMAFFTNRLKDEFGLFKNFGLRTYYKDLKANLVQENKKGVMDLVVNSLGDGEGAKQNKELFMSRSTVKSGLTSNYYTAFFWGLSPAKGLGSDNIIHDGLTKGKMINPISHTGMASNGGGMNNYVWTMVEENEQGQWFDYVPVTYEMLQEMNPYYFIYHYYAGLDEGKMRLQSFHDAKVEYANQMWEHRDVYGYMQGFENVISLHYLGLADYE</sequence>
<accession>A0ABY7X9A2</accession>
<organism evidence="2 3">
    <name type="scientific">Paenibacillus urinalis</name>
    <dbReference type="NCBI Taxonomy" id="521520"/>
    <lineage>
        <taxon>Bacteria</taxon>
        <taxon>Bacillati</taxon>
        <taxon>Bacillota</taxon>
        <taxon>Bacilli</taxon>
        <taxon>Bacillales</taxon>
        <taxon>Paenibacillaceae</taxon>
        <taxon>Paenibacillus</taxon>
    </lineage>
</organism>
<gene>
    <name evidence="2" type="ORF">PUW25_24905</name>
</gene>
<evidence type="ECO:0000313" key="3">
    <source>
        <dbReference type="Proteomes" id="UP001221519"/>
    </source>
</evidence>
<name>A0ABY7X9A2_9BACL</name>